<dbReference type="Pfam" id="PF12937">
    <property type="entry name" value="F-box-like"/>
    <property type="match status" value="1"/>
</dbReference>
<feature type="domain" description="F-box" evidence="1">
    <location>
        <begin position="45"/>
        <end position="81"/>
    </location>
</feature>
<keyword evidence="3" id="KW-1185">Reference proteome</keyword>
<evidence type="ECO:0000313" key="3">
    <source>
        <dbReference type="Proteomes" id="UP001154282"/>
    </source>
</evidence>
<dbReference type="PANTHER" id="PTHR35546:SF128">
    <property type="entry name" value="F-BOX ASSOCIATED DOMAIN-CONTAINING PROTEIN"/>
    <property type="match status" value="1"/>
</dbReference>
<protein>
    <recommendedName>
        <fullName evidence="1">F-box domain-containing protein</fullName>
    </recommendedName>
</protein>
<dbReference type="EMBL" id="CAMGYJ010000008">
    <property type="protein sequence ID" value="CAI0467355.1"/>
    <property type="molecule type" value="Genomic_DNA"/>
</dbReference>
<dbReference type="AlphaFoldDB" id="A0AAV0P9V9"/>
<dbReference type="InterPro" id="IPR055290">
    <property type="entry name" value="At3g26010-like"/>
</dbReference>
<dbReference type="SUPFAM" id="SSF81383">
    <property type="entry name" value="F-box domain"/>
    <property type="match status" value="1"/>
</dbReference>
<comment type="caution">
    <text evidence="2">The sequence shown here is derived from an EMBL/GenBank/DDBJ whole genome shotgun (WGS) entry which is preliminary data.</text>
</comment>
<gene>
    <name evidence="2" type="ORF">LITE_LOCUS37403</name>
</gene>
<accession>A0AAV0P9V9</accession>
<dbReference type="PANTHER" id="PTHR35546">
    <property type="entry name" value="F-BOX PROTEIN INTERACTION DOMAIN PROTEIN-RELATED"/>
    <property type="match status" value="1"/>
</dbReference>
<organism evidence="2 3">
    <name type="scientific">Linum tenue</name>
    <dbReference type="NCBI Taxonomy" id="586396"/>
    <lineage>
        <taxon>Eukaryota</taxon>
        <taxon>Viridiplantae</taxon>
        <taxon>Streptophyta</taxon>
        <taxon>Embryophyta</taxon>
        <taxon>Tracheophyta</taxon>
        <taxon>Spermatophyta</taxon>
        <taxon>Magnoliopsida</taxon>
        <taxon>eudicotyledons</taxon>
        <taxon>Gunneridae</taxon>
        <taxon>Pentapetalae</taxon>
        <taxon>rosids</taxon>
        <taxon>fabids</taxon>
        <taxon>Malpighiales</taxon>
        <taxon>Linaceae</taxon>
        <taxon>Linum</taxon>
    </lineage>
</organism>
<evidence type="ECO:0000259" key="1">
    <source>
        <dbReference type="Pfam" id="PF12937"/>
    </source>
</evidence>
<reference evidence="2" key="1">
    <citation type="submission" date="2022-08" db="EMBL/GenBank/DDBJ databases">
        <authorList>
            <person name="Gutierrez-Valencia J."/>
        </authorList>
    </citation>
    <scope>NUCLEOTIDE SEQUENCE</scope>
</reference>
<dbReference type="Gene3D" id="1.20.1280.50">
    <property type="match status" value="1"/>
</dbReference>
<dbReference type="InterPro" id="IPR001810">
    <property type="entry name" value="F-box_dom"/>
</dbReference>
<sequence length="479" mass="54723">MAANPTSDRQLSWRFLPCSSTKRRRIHSIEVNSSPPPTTIVQLGDDVLVEILIRLPNPRSACSCKAVCKGWKFLISDPIRFNRRFVSHHQSKNRQPILLLPSDDPQAIITSFIPMTTPFTQRSFAIMDSYKDLVLCGFADAAPVTNYSDLVTELYRSYFLCNPFTKQWVALPLAPEMPIDCGHYFTRLVCEPLISNDLDLGEEQVFAYSSEYRFRVVCLYRHAGCTKINMFCSDTGEWTKDILVLREHCQFATKNVVSCNREVFWCYYGFPNQDPGAVQHAMKPLIAAFNPFRPDVPPTTIEPPTLVFGKPGWDISFSQGAMHVIVFEDRIEPGCSQIASSVWRLEEDRKSWGKVCDGLLKGPRLCELRTYVRPCMHPEKPQVFFLRHSDATGEVFALSCDLGAGVELELFAEGRAFLTYWNLFRAELSCWPTLIPRYKQLRVLYDGSYSCWVQISKEHVPISPIAGTYFRATRLDNFE</sequence>
<proteinExistence type="predicted"/>
<name>A0AAV0P9V9_9ROSI</name>
<evidence type="ECO:0000313" key="2">
    <source>
        <dbReference type="EMBL" id="CAI0467355.1"/>
    </source>
</evidence>
<dbReference type="Proteomes" id="UP001154282">
    <property type="component" value="Unassembled WGS sequence"/>
</dbReference>
<dbReference type="InterPro" id="IPR036047">
    <property type="entry name" value="F-box-like_dom_sf"/>
</dbReference>